<sequence length="634" mass="69740">MVAVRAWRDDGRGRDRLAWLTSFLPVNSMNARQTAADQAVSFPERLARLRDAMKRADLAAYIVPSADPHLSEYLPQRWQGRAWLSGFTGSAGLLVVTSDFAGLWTDSRYWVQAAAELADSGIELMRIQAGQTQPHVDWLATHLEPGAQVGVDGSTLGLAAARVLQDALQAAGVQLRADVDLLELIWDGRPTLPGTPVYEHDLSYAPVTRAQKLDQLRSAMRDNGADWHFVSTLDDIAWIFNLRGADVSYNPVFVAHALIGPQHATLYVADGKIDAMLRERLAQDGVRVAPYRDAPAALAAIEPDSTLLIDPRRVTYGLMQAVQPGVKLVEAVNPSTFAKSRKTQAEAVHVRATMEQDGAALAEFFAWFEQALGRERLTELTIDEKLTAARARRPGFVSLSFPTIAAFNANGAMPHYRATPQSHALIEGDGLLLIDSGGQYLGGTTDITRVVPVGRTRAEQRRDFTLVLKGMIALSRTTFPRGVRSPMLDAIARAPIWDACMDFGHGTGHGVGYFLNVHEGPQVISHYAPAESYTAMEKGMITSNEPGIYRPGQWGIRIENLLLSQPARTSEFGEFLCFETLTLCPIDTRCIERSLLREDEVAWLNAYHAQVRERVGKHLSSDAKAWLETRTAAI</sequence>
<dbReference type="InterPro" id="IPR033740">
    <property type="entry name" value="Pept_M24B"/>
</dbReference>
<dbReference type="EC" id="3.4.11.9" evidence="7"/>
<dbReference type="GO" id="GO:0046872">
    <property type="term" value="F:metal ion binding"/>
    <property type="evidence" value="ECO:0007669"/>
    <property type="project" value="UniProtKB-KW"/>
</dbReference>
<dbReference type="eggNOG" id="COG0006">
    <property type="taxonomic scope" value="Bacteria"/>
</dbReference>
<dbReference type="SUPFAM" id="SSF55920">
    <property type="entry name" value="Creatinase/aminopeptidase"/>
    <property type="match status" value="1"/>
</dbReference>
<feature type="domain" description="Peptidase M24 C-terminal" evidence="6">
    <location>
        <begin position="574"/>
        <end position="634"/>
    </location>
</feature>
<dbReference type="Gene3D" id="3.40.350.10">
    <property type="entry name" value="Creatinase/prolidase N-terminal domain"/>
    <property type="match status" value="2"/>
</dbReference>
<dbReference type="PANTHER" id="PTHR43763:SF6">
    <property type="entry name" value="XAA-PRO AMINOPEPTIDASE 1"/>
    <property type="match status" value="1"/>
</dbReference>
<evidence type="ECO:0000313" key="7">
    <source>
        <dbReference type="EMBL" id="CBW74684.1"/>
    </source>
</evidence>
<proteinExistence type="inferred from homology"/>
<dbReference type="InterPro" id="IPR000994">
    <property type="entry name" value="Pept_M24"/>
</dbReference>
<protein>
    <submittedName>
        <fullName evidence="7">Xaa-Pro aminopeptidase</fullName>
        <ecNumber evidence="7">3.4.11.9</ecNumber>
    </submittedName>
</protein>
<dbReference type="GO" id="GO:0005737">
    <property type="term" value="C:cytoplasm"/>
    <property type="evidence" value="ECO:0007669"/>
    <property type="project" value="UniProtKB-ARBA"/>
</dbReference>
<dbReference type="PANTHER" id="PTHR43763">
    <property type="entry name" value="XAA-PRO AMINOPEPTIDASE 1"/>
    <property type="match status" value="1"/>
</dbReference>
<evidence type="ECO:0000259" key="5">
    <source>
        <dbReference type="Pfam" id="PF01321"/>
    </source>
</evidence>
<dbReference type="AlphaFoldDB" id="E5AQ02"/>
<accession>E5AQ02</accession>
<dbReference type="GO" id="GO:0070006">
    <property type="term" value="F:metalloaminopeptidase activity"/>
    <property type="evidence" value="ECO:0007669"/>
    <property type="project" value="InterPro"/>
</dbReference>
<dbReference type="InterPro" id="IPR036005">
    <property type="entry name" value="Creatinase/aminopeptidase-like"/>
</dbReference>
<dbReference type="FunFam" id="3.90.230.10:FF:000004">
    <property type="entry name" value="xaa-Pro aminopeptidase 1 isoform X1"/>
    <property type="match status" value="1"/>
</dbReference>
<keyword evidence="7" id="KW-0645">Protease</keyword>
<dbReference type="STRING" id="882378.RBRH_02401"/>
<dbReference type="Proteomes" id="UP000007437">
    <property type="component" value="Chromosome"/>
</dbReference>
<dbReference type="Pfam" id="PF16188">
    <property type="entry name" value="Peptidase_M24_C"/>
    <property type="match status" value="1"/>
</dbReference>
<dbReference type="Pfam" id="PF00557">
    <property type="entry name" value="Peptidase_M24"/>
    <property type="match status" value="1"/>
</dbReference>
<evidence type="ECO:0000313" key="8">
    <source>
        <dbReference type="Proteomes" id="UP000007437"/>
    </source>
</evidence>
<dbReference type="InterPro" id="IPR050422">
    <property type="entry name" value="X-Pro_aminopeptidase_P"/>
</dbReference>
<dbReference type="EMBL" id="FR687359">
    <property type="protein sequence ID" value="CBW74684.1"/>
    <property type="molecule type" value="Genomic_DNA"/>
</dbReference>
<name>E5AQ02_MYCRK</name>
<evidence type="ECO:0000256" key="3">
    <source>
        <dbReference type="ARBA" id="ARBA00022801"/>
    </source>
</evidence>
<reference evidence="7 8" key="1">
    <citation type="journal article" date="2011" name="J. Bacteriol.">
        <title>Complete genome sequence of Burkholderia rhizoxinica, an endosymbiont of Rhizopus microsporus.</title>
        <authorList>
            <person name="Lackner G."/>
            <person name="Moebius N."/>
            <person name="Partida-Martinez L."/>
            <person name="Hertweck C."/>
        </authorList>
    </citation>
    <scope>NUCLEOTIDE SEQUENCE [LARGE SCALE GENOMIC DNA]</scope>
    <source>
        <strain evidence="8">DSM 19002 / CIP 109453 / HKI 454</strain>
    </source>
</reference>
<feature type="domain" description="Creatinase N-terminal" evidence="5">
    <location>
        <begin position="45"/>
        <end position="171"/>
    </location>
</feature>
<dbReference type="HOGENOM" id="CLU_011781_2_4_4"/>
<dbReference type="SUPFAM" id="SSF53092">
    <property type="entry name" value="Creatinase/prolidase N-terminal domain"/>
    <property type="match status" value="1"/>
</dbReference>
<gene>
    <name evidence="7" type="ordered locus">RBRH_02401</name>
</gene>
<dbReference type="InterPro" id="IPR032416">
    <property type="entry name" value="Peptidase_M24_C"/>
</dbReference>
<dbReference type="KEGG" id="brh:RBRH_02401"/>
<organism evidence="7 8">
    <name type="scientific">Mycetohabitans rhizoxinica (strain DSM 19002 / CIP 109453 / HKI 454)</name>
    <name type="common">Paraburkholderia rhizoxinica</name>
    <dbReference type="NCBI Taxonomy" id="882378"/>
    <lineage>
        <taxon>Bacteria</taxon>
        <taxon>Pseudomonadati</taxon>
        <taxon>Pseudomonadota</taxon>
        <taxon>Betaproteobacteria</taxon>
        <taxon>Burkholderiales</taxon>
        <taxon>Burkholderiaceae</taxon>
        <taxon>Mycetohabitans</taxon>
    </lineage>
</organism>
<dbReference type="Pfam" id="PF01321">
    <property type="entry name" value="Creatinase_N"/>
    <property type="match status" value="1"/>
</dbReference>
<dbReference type="CDD" id="cd01085">
    <property type="entry name" value="APP"/>
    <property type="match status" value="1"/>
</dbReference>
<dbReference type="Pfam" id="PF16189">
    <property type="entry name" value="Creatinase_N_2"/>
    <property type="match status" value="1"/>
</dbReference>
<keyword evidence="7" id="KW-0031">Aminopeptidase</keyword>
<feature type="domain" description="Peptidase M24" evidence="4">
    <location>
        <begin position="350"/>
        <end position="563"/>
    </location>
</feature>
<evidence type="ECO:0000259" key="4">
    <source>
        <dbReference type="Pfam" id="PF00557"/>
    </source>
</evidence>
<dbReference type="InterPro" id="IPR029149">
    <property type="entry name" value="Creatin/AminoP/Spt16_N"/>
</dbReference>
<dbReference type="InterPro" id="IPR000587">
    <property type="entry name" value="Creatinase_N"/>
</dbReference>
<comment type="similarity">
    <text evidence="1">Belongs to the peptidase M24B family.</text>
</comment>
<evidence type="ECO:0000256" key="2">
    <source>
        <dbReference type="ARBA" id="ARBA00022723"/>
    </source>
</evidence>
<evidence type="ECO:0000259" key="6">
    <source>
        <dbReference type="Pfam" id="PF16188"/>
    </source>
</evidence>
<evidence type="ECO:0000256" key="1">
    <source>
        <dbReference type="ARBA" id="ARBA00008766"/>
    </source>
</evidence>
<keyword evidence="2" id="KW-0479">Metal-binding</keyword>
<dbReference type="Gene3D" id="3.90.230.10">
    <property type="entry name" value="Creatinase/methionine aminopeptidase superfamily"/>
    <property type="match status" value="1"/>
</dbReference>
<keyword evidence="3 7" id="KW-0378">Hydrolase</keyword>